<gene>
    <name evidence="2" type="ORF">BRADI_2g62890v3</name>
</gene>
<dbReference type="AlphaFoldDB" id="A0A2K2DHF0"/>
<feature type="region of interest" description="Disordered" evidence="1">
    <location>
        <begin position="1"/>
        <end position="47"/>
    </location>
</feature>
<dbReference type="InParanoid" id="A0A2K2DHF0"/>
<sequence>MTANRISIQREEAREETRKRDGDGRGNRCRGGEGGGGGGGERGRRDSGREWAADTMADVVGLVISVTDVMPASGAARQEKMHVYIKIVSKTDWHYVSCKECWRKVHKESDGYKCPHCPTTIPVPRWVNARVFLLQGTVHFRYRLVVNAVDAGSIDPAAATFAQFTLFCHQAEAIIGEAAVFLVASAKGQVDYMPAGLAAVVGKKLTVVVTPKDTSLDADYLYFQV</sequence>
<reference evidence="2" key="2">
    <citation type="submission" date="2017-06" db="EMBL/GenBank/DDBJ databases">
        <title>WGS assembly of Brachypodium distachyon.</title>
        <authorList>
            <consortium name="The International Brachypodium Initiative"/>
            <person name="Lucas S."/>
            <person name="Harmon-Smith M."/>
            <person name="Lail K."/>
            <person name="Tice H."/>
            <person name="Grimwood J."/>
            <person name="Bruce D."/>
            <person name="Barry K."/>
            <person name="Shu S."/>
            <person name="Lindquist E."/>
            <person name="Wang M."/>
            <person name="Pitluck S."/>
            <person name="Vogel J.P."/>
            <person name="Garvin D.F."/>
            <person name="Mockler T.C."/>
            <person name="Schmutz J."/>
            <person name="Rokhsar D."/>
            <person name="Bevan M.W."/>
        </authorList>
    </citation>
    <scope>NUCLEOTIDE SEQUENCE</scope>
    <source>
        <strain evidence="2">Bd21</strain>
    </source>
</reference>
<evidence type="ECO:0000313" key="3">
    <source>
        <dbReference type="EnsemblPlants" id="PNT73708"/>
    </source>
</evidence>
<accession>A0A2K2DHF0</accession>
<evidence type="ECO:0000256" key="1">
    <source>
        <dbReference type="SAM" id="MobiDB-lite"/>
    </source>
</evidence>
<protein>
    <recommendedName>
        <fullName evidence="5">Replication factor A C-terminal domain-containing protein</fullName>
    </recommendedName>
</protein>
<dbReference type="FunCoup" id="A0A2K2DHF0">
    <property type="interactions" value="154"/>
</dbReference>
<proteinExistence type="predicted"/>
<reference evidence="2 3" key="1">
    <citation type="journal article" date="2010" name="Nature">
        <title>Genome sequencing and analysis of the model grass Brachypodium distachyon.</title>
        <authorList>
            <consortium name="International Brachypodium Initiative"/>
        </authorList>
    </citation>
    <scope>NUCLEOTIDE SEQUENCE [LARGE SCALE GENOMIC DNA]</scope>
    <source>
        <strain evidence="2 3">Bd21</strain>
    </source>
</reference>
<dbReference type="Gene3D" id="2.40.50.140">
    <property type="entry name" value="Nucleic acid-binding proteins"/>
    <property type="match status" value="1"/>
</dbReference>
<dbReference type="EnsemblPlants" id="PNT73708">
    <property type="protein sequence ID" value="PNT73708"/>
    <property type="gene ID" value="BRADI_2g62890v3"/>
</dbReference>
<evidence type="ECO:0000313" key="4">
    <source>
        <dbReference type="Proteomes" id="UP000008810"/>
    </source>
</evidence>
<feature type="compositionally biased region" description="Basic and acidic residues" evidence="1">
    <location>
        <begin position="8"/>
        <end position="26"/>
    </location>
</feature>
<dbReference type="Gramene" id="PNT73708">
    <property type="protein sequence ID" value="PNT73708"/>
    <property type="gene ID" value="BRADI_2g62890v3"/>
</dbReference>
<dbReference type="EMBL" id="CM000881">
    <property type="protein sequence ID" value="PNT73708.1"/>
    <property type="molecule type" value="Genomic_DNA"/>
</dbReference>
<reference evidence="3" key="3">
    <citation type="submission" date="2018-08" db="UniProtKB">
        <authorList>
            <consortium name="EnsemblPlants"/>
        </authorList>
    </citation>
    <scope>IDENTIFICATION</scope>
    <source>
        <strain evidence="3">cv. Bd21</strain>
    </source>
</reference>
<dbReference type="Proteomes" id="UP000008810">
    <property type="component" value="Chromosome 2"/>
</dbReference>
<name>A0A2K2DHF0_BRADI</name>
<keyword evidence="4" id="KW-1185">Reference proteome</keyword>
<dbReference type="InterPro" id="IPR012340">
    <property type="entry name" value="NA-bd_OB-fold"/>
</dbReference>
<organism evidence="2">
    <name type="scientific">Brachypodium distachyon</name>
    <name type="common">Purple false brome</name>
    <name type="synonym">Trachynia distachya</name>
    <dbReference type="NCBI Taxonomy" id="15368"/>
    <lineage>
        <taxon>Eukaryota</taxon>
        <taxon>Viridiplantae</taxon>
        <taxon>Streptophyta</taxon>
        <taxon>Embryophyta</taxon>
        <taxon>Tracheophyta</taxon>
        <taxon>Spermatophyta</taxon>
        <taxon>Magnoliopsida</taxon>
        <taxon>Liliopsida</taxon>
        <taxon>Poales</taxon>
        <taxon>Poaceae</taxon>
        <taxon>BOP clade</taxon>
        <taxon>Pooideae</taxon>
        <taxon>Stipodae</taxon>
        <taxon>Brachypodieae</taxon>
        <taxon>Brachypodium</taxon>
    </lineage>
</organism>
<evidence type="ECO:0000313" key="2">
    <source>
        <dbReference type="EMBL" id="PNT73708.1"/>
    </source>
</evidence>
<dbReference type="SUPFAM" id="SSF50249">
    <property type="entry name" value="Nucleic acid-binding proteins"/>
    <property type="match status" value="1"/>
</dbReference>
<evidence type="ECO:0008006" key="5">
    <source>
        <dbReference type="Google" id="ProtNLM"/>
    </source>
</evidence>